<name>A0AC34FJR9_9BILA</name>
<evidence type="ECO:0000313" key="1">
    <source>
        <dbReference type="Proteomes" id="UP000887579"/>
    </source>
</evidence>
<sequence>METKTYFICSMLMILFISAMARDEEIPKYHGIRAERGAIKDAVKGGVVGAVAGKVAHAVTGHGSAKSGAVVGAAANTAKHAMSDKHHH</sequence>
<reference evidence="2" key="1">
    <citation type="submission" date="2022-11" db="UniProtKB">
        <authorList>
            <consortium name="WormBaseParasite"/>
        </authorList>
    </citation>
    <scope>IDENTIFICATION</scope>
</reference>
<accession>A0AC34FJR9</accession>
<proteinExistence type="predicted"/>
<evidence type="ECO:0000313" key="2">
    <source>
        <dbReference type="WBParaSite" id="ES5_v2.g17160.t1"/>
    </source>
</evidence>
<organism evidence="1 2">
    <name type="scientific">Panagrolaimus sp. ES5</name>
    <dbReference type="NCBI Taxonomy" id="591445"/>
    <lineage>
        <taxon>Eukaryota</taxon>
        <taxon>Metazoa</taxon>
        <taxon>Ecdysozoa</taxon>
        <taxon>Nematoda</taxon>
        <taxon>Chromadorea</taxon>
        <taxon>Rhabditida</taxon>
        <taxon>Tylenchina</taxon>
        <taxon>Panagrolaimomorpha</taxon>
        <taxon>Panagrolaimoidea</taxon>
        <taxon>Panagrolaimidae</taxon>
        <taxon>Panagrolaimus</taxon>
    </lineage>
</organism>
<dbReference type="Proteomes" id="UP000887579">
    <property type="component" value="Unplaced"/>
</dbReference>
<dbReference type="WBParaSite" id="ES5_v2.g17160.t1">
    <property type="protein sequence ID" value="ES5_v2.g17160.t1"/>
    <property type="gene ID" value="ES5_v2.g17160"/>
</dbReference>
<protein>
    <submittedName>
        <fullName evidence="2">Glycine zipper 2TM domain-containing protein</fullName>
    </submittedName>
</protein>